<dbReference type="GO" id="GO:0003911">
    <property type="term" value="F:DNA ligase (NAD+) activity"/>
    <property type="evidence" value="ECO:0007669"/>
    <property type="project" value="UniProtKB-UniRule"/>
</dbReference>
<dbReference type="InterPro" id="IPR001679">
    <property type="entry name" value="DNA_ligase"/>
</dbReference>
<feature type="binding site" evidence="14">
    <location>
        <position position="311"/>
    </location>
    <ligand>
        <name>NAD(+)</name>
        <dbReference type="ChEBI" id="CHEBI:57540"/>
    </ligand>
</feature>
<evidence type="ECO:0000256" key="6">
    <source>
        <dbReference type="ARBA" id="ARBA00022723"/>
    </source>
</evidence>
<organism evidence="16 17">
    <name type="scientific">Marinitoga piezophila (strain DSM 14283 / JCM 11233 / KA3)</name>
    <dbReference type="NCBI Taxonomy" id="443254"/>
    <lineage>
        <taxon>Bacteria</taxon>
        <taxon>Thermotogati</taxon>
        <taxon>Thermotogota</taxon>
        <taxon>Thermotogae</taxon>
        <taxon>Petrotogales</taxon>
        <taxon>Petrotogaceae</taxon>
        <taxon>Marinitoga</taxon>
    </lineage>
</organism>
<keyword evidence="9 14" id="KW-0460">Magnesium</keyword>
<dbReference type="FunFam" id="1.10.150.20:FF:000006">
    <property type="entry name" value="DNA ligase"/>
    <property type="match status" value="1"/>
</dbReference>
<name>H2J3N9_MARPK</name>
<comment type="similarity">
    <text evidence="13 14">Belongs to the NAD-dependent DNA ligase family. LigA subfamily.</text>
</comment>
<dbReference type="SUPFAM" id="SSF56091">
    <property type="entry name" value="DNA ligase/mRNA capping enzyme, catalytic domain"/>
    <property type="match status" value="1"/>
</dbReference>
<evidence type="ECO:0000256" key="13">
    <source>
        <dbReference type="ARBA" id="ARBA00060881"/>
    </source>
</evidence>
<feature type="binding site" evidence="14">
    <location>
        <position position="405"/>
    </location>
    <ligand>
        <name>Zn(2+)</name>
        <dbReference type="ChEBI" id="CHEBI:29105"/>
    </ligand>
</feature>
<feature type="active site" description="N6-AMP-lysine intermediate" evidence="14">
    <location>
        <position position="116"/>
    </location>
</feature>
<feature type="binding site" evidence="14">
    <location>
        <position position="424"/>
    </location>
    <ligand>
        <name>Zn(2+)</name>
        <dbReference type="ChEBI" id="CHEBI:29105"/>
    </ligand>
</feature>
<evidence type="ECO:0000256" key="12">
    <source>
        <dbReference type="ARBA" id="ARBA00034005"/>
    </source>
</evidence>
<feature type="domain" description="BRCT" evidence="15">
    <location>
        <begin position="588"/>
        <end position="666"/>
    </location>
</feature>
<dbReference type="GO" id="GO:0006260">
    <property type="term" value="P:DNA replication"/>
    <property type="evidence" value="ECO:0007669"/>
    <property type="project" value="UniProtKB-KW"/>
</dbReference>
<dbReference type="Pfam" id="PF22745">
    <property type="entry name" value="Nlig-Ia"/>
    <property type="match status" value="1"/>
</dbReference>
<dbReference type="PIRSF" id="PIRSF001604">
    <property type="entry name" value="LigA"/>
    <property type="match status" value="1"/>
</dbReference>
<gene>
    <name evidence="14" type="primary">ligA</name>
    <name evidence="16" type="ordered locus">Marpi_0231</name>
</gene>
<dbReference type="Gene3D" id="1.10.287.610">
    <property type="entry name" value="Helix hairpin bin"/>
    <property type="match status" value="1"/>
</dbReference>
<dbReference type="FunFam" id="2.40.50.140:FF:000012">
    <property type="entry name" value="DNA ligase"/>
    <property type="match status" value="1"/>
</dbReference>
<evidence type="ECO:0000256" key="1">
    <source>
        <dbReference type="ARBA" id="ARBA00004067"/>
    </source>
</evidence>
<dbReference type="FunFam" id="1.10.150.20:FF:000007">
    <property type="entry name" value="DNA ligase"/>
    <property type="match status" value="1"/>
</dbReference>
<keyword evidence="8 14" id="KW-0862">Zinc</keyword>
<dbReference type="Proteomes" id="UP000007161">
    <property type="component" value="Chromosome"/>
</dbReference>
<keyword evidence="7 14" id="KW-0227">DNA damage</keyword>
<feature type="binding site" evidence="14">
    <location>
        <begin position="34"/>
        <end position="38"/>
    </location>
    <ligand>
        <name>NAD(+)</name>
        <dbReference type="ChEBI" id="CHEBI:57540"/>
    </ligand>
</feature>
<dbReference type="PROSITE" id="PS50172">
    <property type="entry name" value="BRCT"/>
    <property type="match status" value="1"/>
</dbReference>
<evidence type="ECO:0000256" key="14">
    <source>
        <dbReference type="HAMAP-Rule" id="MF_01588"/>
    </source>
</evidence>
<reference evidence="17" key="2">
    <citation type="submission" date="2012-01" db="EMBL/GenBank/DDBJ databases">
        <title>Complete sequence of chromosome of Marinitoga piezophila KA3.</title>
        <authorList>
            <person name="Lucas S."/>
            <person name="Han J."/>
            <person name="Lapidus A."/>
            <person name="Cheng J.-F."/>
            <person name="Goodwin L."/>
            <person name="Pitluck S."/>
            <person name="Peters L."/>
            <person name="Mikhailova N."/>
            <person name="Teshima H."/>
            <person name="Detter J.C."/>
            <person name="Han C."/>
            <person name="Tapia R."/>
            <person name="Land M."/>
            <person name="Hauser L."/>
            <person name="Kyrpides N."/>
            <person name="Ivanova N."/>
            <person name="Pagani I."/>
            <person name="Jebbar M."/>
            <person name="Vannier P."/>
            <person name="Oger P."/>
            <person name="Cario A."/>
            <person name="Bartlett D."/>
            <person name="Noll K.M."/>
            <person name="Woyke T."/>
        </authorList>
    </citation>
    <scope>NUCLEOTIDE SEQUENCE [LARGE SCALE GENOMIC DNA]</scope>
    <source>
        <strain evidence="17">DSM 14283 / JCM 11233 / KA3</strain>
    </source>
</reference>
<dbReference type="Gene3D" id="6.20.10.30">
    <property type="match status" value="1"/>
</dbReference>
<dbReference type="Pfam" id="PF12826">
    <property type="entry name" value="HHH_2"/>
    <property type="match status" value="1"/>
</dbReference>
<dbReference type="CDD" id="cd17748">
    <property type="entry name" value="BRCT_DNA_ligase_like"/>
    <property type="match status" value="1"/>
</dbReference>
<dbReference type="GO" id="GO:0003677">
    <property type="term" value="F:DNA binding"/>
    <property type="evidence" value="ECO:0007669"/>
    <property type="project" value="InterPro"/>
</dbReference>
<dbReference type="FunFam" id="1.10.287.610:FF:000002">
    <property type="entry name" value="DNA ligase"/>
    <property type="match status" value="1"/>
</dbReference>
<keyword evidence="10 14" id="KW-0520">NAD</keyword>
<evidence type="ECO:0000256" key="10">
    <source>
        <dbReference type="ARBA" id="ARBA00023027"/>
    </source>
</evidence>
<evidence type="ECO:0000256" key="8">
    <source>
        <dbReference type="ARBA" id="ARBA00022833"/>
    </source>
</evidence>
<keyword evidence="11 14" id="KW-0234">DNA repair</keyword>
<dbReference type="InterPro" id="IPR012340">
    <property type="entry name" value="NA-bd_OB-fold"/>
</dbReference>
<feature type="binding site" evidence="14">
    <location>
        <begin position="83"/>
        <end position="84"/>
    </location>
    <ligand>
        <name>NAD(+)</name>
        <dbReference type="ChEBI" id="CHEBI:57540"/>
    </ligand>
</feature>
<dbReference type="GO" id="GO:0046872">
    <property type="term" value="F:metal ion binding"/>
    <property type="evidence" value="ECO:0007669"/>
    <property type="project" value="UniProtKB-KW"/>
</dbReference>
<evidence type="ECO:0000256" key="9">
    <source>
        <dbReference type="ARBA" id="ARBA00022842"/>
    </source>
</evidence>
<evidence type="ECO:0000256" key="3">
    <source>
        <dbReference type="ARBA" id="ARBA00013308"/>
    </source>
</evidence>
<dbReference type="InterPro" id="IPR003583">
    <property type="entry name" value="Hlx-hairpin-Hlx_DNA-bd_motif"/>
</dbReference>
<dbReference type="EC" id="6.5.1.2" evidence="2 14"/>
<evidence type="ECO:0000313" key="16">
    <source>
        <dbReference type="EMBL" id="AEX84683.1"/>
    </source>
</evidence>
<dbReference type="InterPro" id="IPR004150">
    <property type="entry name" value="NAD_DNA_ligase_OB"/>
</dbReference>
<dbReference type="AlphaFoldDB" id="H2J3N9"/>
<evidence type="ECO:0000313" key="17">
    <source>
        <dbReference type="Proteomes" id="UP000007161"/>
    </source>
</evidence>
<feature type="binding site" evidence="14">
    <location>
        <position position="137"/>
    </location>
    <ligand>
        <name>NAD(+)</name>
        <dbReference type="ChEBI" id="CHEBI:57540"/>
    </ligand>
</feature>
<dbReference type="NCBIfam" id="NF005932">
    <property type="entry name" value="PRK07956.1"/>
    <property type="match status" value="1"/>
</dbReference>
<dbReference type="eggNOG" id="COG0272">
    <property type="taxonomic scope" value="Bacteria"/>
</dbReference>
<feature type="binding site" evidence="14">
    <location>
        <position position="114"/>
    </location>
    <ligand>
        <name>NAD(+)</name>
        <dbReference type="ChEBI" id="CHEBI:57540"/>
    </ligand>
</feature>
<keyword evidence="6 14" id="KW-0479">Metal-binding</keyword>
<dbReference type="SMART" id="SM00278">
    <property type="entry name" value="HhH1"/>
    <property type="match status" value="3"/>
</dbReference>
<dbReference type="FunFam" id="3.30.470.30:FF:000001">
    <property type="entry name" value="DNA ligase"/>
    <property type="match status" value="1"/>
</dbReference>
<dbReference type="RefSeq" id="WP_014295755.1">
    <property type="nucleotide sequence ID" value="NC_016751.1"/>
</dbReference>
<dbReference type="Pfam" id="PF03119">
    <property type="entry name" value="DNA_ligase_ZBD"/>
    <property type="match status" value="1"/>
</dbReference>
<proteinExistence type="inferred from homology"/>
<sequence length="666" mass="75863">MIPEDIKKEYEELKKVIEKHNYQYYVLNNPIISDTDYDKLFKKLLQIEKKYPEIITADSPSFRVGGKIISEFKTVQHSIPMLSLDNTYNENEIIDFDNRVKRLLNKENVEYSCELKIDGISIALKYENGYLVQAITRGNGISGDDVTDNVKTIRSIPLKLSEDVTIEVRGEIFMPKKEFLKINEYRESEGLQVFANPRNATAGTIKLLDTSEVAKRHLDSYIYYIISPENYNITTQIDALKYLKKLGFKINENTKLAKNINEVIEYWKYWTENKAKLNYDVDGVVIKVNSFEEQQILGNTARSPRWAIAFKFPAEQAITKVKDIKYQVGSTGVITPVAIFEPVFLEGTTVQRASLHNFEYIKERDIRIGDYVKIEKAGGIIPQVVTVLTEKRTGNEIPIEEPKECPVCGGKVGKLNPEEVAIRCLNPLCKAKLKRNLEVWVSRDAMNIQGLGPKLIDRMVEAKLIEKIPDLYKLDHFKLATLGHGIGPKMISNILQQIENSKNRGLDRVLYAIGIPNVGKKIAKDLAKKFKTIDNLMNANYDELLSIEGIGEDIAQQIYDFFKDPHVKEIIEELKEAGVSLTYETEENTEGVFSGMTICATGELERMPRSKLKELIEKNGGIFKDTVTKKLNLLVVGKNAGSKLQKAQKFGIPIMTEEEFFEKYKI</sequence>
<dbReference type="Pfam" id="PF03120">
    <property type="entry name" value="OB_DNA_ligase"/>
    <property type="match status" value="1"/>
</dbReference>
<evidence type="ECO:0000256" key="7">
    <source>
        <dbReference type="ARBA" id="ARBA00022763"/>
    </source>
</evidence>
<dbReference type="NCBIfam" id="TIGR00575">
    <property type="entry name" value="dnlj"/>
    <property type="match status" value="1"/>
</dbReference>
<dbReference type="PANTHER" id="PTHR23389:SF9">
    <property type="entry name" value="DNA LIGASE"/>
    <property type="match status" value="1"/>
</dbReference>
<dbReference type="InterPro" id="IPR041663">
    <property type="entry name" value="DisA/LigA_HHH"/>
</dbReference>
<dbReference type="SMART" id="SM00532">
    <property type="entry name" value="LIGANc"/>
    <property type="match status" value="1"/>
</dbReference>
<dbReference type="GO" id="GO:0006281">
    <property type="term" value="P:DNA repair"/>
    <property type="evidence" value="ECO:0007669"/>
    <property type="project" value="UniProtKB-KW"/>
</dbReference>
<dbReference type="Pfam" id="PF01653">
    <property type="entry name" value="DNA_ligase_aden"/>
    <property type="match status" value="1"/>
</dbReference>
<dbReference type="Gene3D" id="2.40.50.140">
    <property type="entry name" value="Nucleic acid-binding proteins"/>
    <property type="match status" value="1"/>
</dbReference>
<accession>H2J3N9</accession>
<feature type="binding site" evidence="14">
    <location>
        <position position="408"/>
    </location>
    <ligand>
        <name>Zn(2+)</name>
        <dbReference type="ChEBI" id="CHEBI:29105"/>
    </ligand>
</feature>
<feature type="binding site" evidence="14">
    <location>
        <position position="171"/>
    </location>
    <ligand>
        <name>NAD(+)</name>
        <dbReference type="ChEBI" id="CHEBI:57540"/>
    </ligand>
</feature>
<dbReference type="InterPro" id="IPR036420">
    <property type="entry name" value="BRCT_dom_sf"/>
</dbReference>
<dbReference type="InterPro" id="IPR013839">
    <property type="entry name" value="DNAligase_adenylation"/>
</dbReference>
<keyword evidence="5 14" id="KW-0235">DNA replication</keyword>
<keyword evidence="4 14" id="KW-0436">Ligase</keyword>
<comment type="function">
    <text evidence="1 14">DNA ligase that catalyzes the formation of phosphodiester linkages between 5'-phosphoryl and 3'-hydroxyl groups in double-stranded DNA using NAD as a coenzyme and as the energy source for the reaction. It is essential for DNA replication and repair of damaged DNA.</text>
</comment>
<dbReference type="SUPFAM" id="SSF50249">
    <property type="entry name" value="Nucleic acid-binding proteins"/>
    <property type="match status" value="1"/>
</dbReference>
<dbReference type="Gene3D" id="1.10.150.20">
    <property type="entry name" value="5' to 3' exonuclease, C-terminal subdomain"/>
    <property type="match status" value="2"/>
</dbReference>
<dbReference type="InterPro" id="IPR013840">
    <property type="entry name" value="DNAligase_N"/>
</dbReference>
<dbReference type="PROSITE" id="PS01055">
    <property type="entry name" value="DNA_LIGASE_N1"/>
    <property type="match status" value="1"/>
</dbReference>
<dbReference type="Pfam" id="PF14520">
    <property type="entry name" value="HHH_5"/>
    <property type="match status" value="1"/>
</dbReference>
<dbReference type="InterPro" id="IPR001357">
    <property type="entry name" value="BRCT_dom"/>
</dbReference>
<dbReference type="HAMAP" id="MF_01588">
    <property type="entry name" value="DNA_ligase_A"/>
    <property type="match status" value="1"/>
</dbReference>
<dbReference type="KEGG" id="mpz:Marpi_0231"/>
<comment type="cofactor">
    <cofactor evidence="14">
        <name>Mg(2+)</name>
        <dbReference type="ChEBI" id="CHEBI:18420"/>
    </cofactor>
    <cofactor evidence="14">
        <name>Mn(2+)</name>
        <dbReference type="ChEBI" id="CHEBI:29035"/>
    </cofactor>
</comment>
<dbReference type="CDD" id="cd00114">
    <property type="entry name" value="LIGANc"/>
    <property type="match status" value="1"/>
</dbReference>
<evidence type="ECO:0000259" key="15">
    <source>
        <dbReference type="PROSITE" id="PS50172"/>
    </source>
</evidence>
<dbReference type="GO" id="GO:0005829">
    <property type="term" value="C:cytosol"/>
    <property type="evidence" value="ECO:0007669"/>
    <property type="project" value="TreeGrafter"/>
</dbReference>
<evidence type="ECO:0000256" key="5">
    <source>
        <dbReference type="ARBA" id="ARBA00022705"/>
    </source>
</evidence>
<dbReference type="InterPro" id="IPR004149">
    <property type="entry name" value="Znf_DNAligase_C4"/>
</dbReference>
<dbReference type="InterPro" id="IPR010994">
    <property type="entry name" value="RuvA_2-like"/>
</dbReference>
<reference evidence="16 17" key="1">
    <citation type="journal article" date="2012" name="J. Bacteriol.">
        <title>Complete Genome Sequence of the Thermophilic, Piezophilic, Heterotrophic Bacterium Marinitoga piezophila KA3.</title>
        <authorList>
            <person name="Lucas S."/>
            <person name="Han J."/>
            <person name="Lapidus A."/>
            <person name="Cheng J.F."/>
            <person name="Goodwin L.A."/>
            <person name="Pitluck S."/>
            <person name="Peters L."/>
            <person name="Mikhailova N."/>
            <person name="Teshima H."/>
            <person name="Detter J.C."/>
            <person name="Han C."/>
            <person name="Tapia R."/>
            <person name="Land M."/>
            <person name="Hauser L."/>
            <person name="Kyrpides N.C."/>
            <person name="Ivanova N."/>
            <person name="Pagani I."/>
            <person name="Vannier P."/>
            <person name="Oger P."/>
            <person name="Bartlett D.H."/>
            <person name="Noll K.M."/>
            <person name="Woyke T."/>
            <person name="Jebbar M."/>
        </authorList>
    </citation>
    <scope>NUCLEOTIDE SEQUENCE [LARGE SCALE GENOMIC DNA]</scope>
    <source>
        <strain evidence="17">DSM 14283 / JCM 11233 / KA3</strain>
    </source>
</reference>
<dbReference type="PANTHER" id="PTHR23389">
    <property type="entry name" value="CHROMOSOME TRANSMISSION FIDELITY FACTOR 18"/>
    <property type="match status" value="1"/>
</dbReference>
<dbReference type="STRING" id="443254.Marpi_0231"/>
<feature type="binding site" evidence="14">
    <location>
        <position position="287"/>
    </location>
    <ligand>
        <name>NAD(+)</name>
        <dbReference type="ChEBI" id="CHEBI:57540"/>
    </ligand>
</feature>
<dbReference type="Pfam" id="PF00533">
    <property type="entry name" value="BRCT"/>
    <property type="match status" value="1"/>
</dbReference>
<dbReference type="Gene3D" id="3.40.50.10190">
    <property type="entry name" value="BRCT domain"/>
    <property type="match status" value="1"/>
</dbReference>
<keyword evidence="17" id="KW-1185">Reference proteome</keyword>
<evidence type="ECO:0000256" key="11">
    <source>
        <dbReference type="ARBA" id="ARBA00023204"/>
    </source>
</evidence>
<comment type="catalytic activity">
    <reaction evidence="12 14">
        <text>NAD(+) + (deoxyribonucleotide)n-3'-hydroxyl + 5'-phospho-(deoxyribonucleotide)m = (deoxyribonucleotide)n+m + AMP + beta-nicotinamide D-nucleotide.</text>
        <dbReference type="EC" id="6.5.1.2"/>
    </reaction>
</comment>
<dbReference type="Gene3D" id="3.30.470.30">
    <property type="entry name" value="DNA ligase/mRNA capping enzyme"/>
    <property type="match status" value="1"/>
</dbReference>
<dbReference type="SUPFAM" id="SSF52113">
    <property type="entry name" value="BRCT domain"/>
    <property type="match status" value="1"/>
</dbReference>
<dbReference type="HOGENOM" id="CLU_007764_2_1_0"/>
<protein>
    <recommendedName>
        <fullName evidence="3 14">DNA ligase</fullName>
        <ecNumber evidence="2 14">6.5.1.2</ecNumber>
    </recommendedName>
    <alternativeName>
        <fullName evidence="14">Polydeoxyribonucleotide synthase [NAD(+)]</fullName>
    </alternativeName>
</protein>
<dbReference type="SMART" id="SM00292">
    <property type="entry name" value="BRCT"/>
    <property type="match status" value="1"/>
</dbReference>
<evidence type="ECO:0000256" key="4">
    <source>
        <dbReference type="ARBA" id="ARBA00022598"/>
    </source>
</evidence>
<dbReference type="InterPro" id="IPR018239">
    <property type="entry name" value="DNA_ligase_AS"/>
</dbReference>
<feature type="binding site" evidence="14">
    <location>
        <position position="429"/>
    </location>
    <ligand>
        <name>Zn(2+)</name>
        <dbReference type="ChEBI" id="CHEBI:29105"/>
    </ligand>
</feature>
<dbReference type="OrthoDB" id="9759736at2"/>
<evidence type="ECO:0000256" key="2">
    <source>
        <dbReference type="ARBA" id="ARBA00012722"/>
    </source>
</evidence>
<dbReference type="EMBL" id="CP003257">
    <property type="protein sequence ID" value="AEX84683.1"/>
    <property type="molecule type" value="Genomic_DNA"/>
</dbReference>
<keyword evidence="14" id="KW-0464">Manganese</keyword>
<dbReference type="SUPFAM" id="SSF47781">
    <property type="entry name" value="RuvA domain 2-like"/>
    <property type="match status" value="1"/>
</dbReference>